<keyword evidence="3" id="KW-0813">Transport</keyword>
<dbReference type="SUPFAM" id="SSF52540">
    <property type="entry name" value="P-loop containing nucleoside triphosphate hydrolases"/>
    <property type="match status" value="1"/>
</dbReference>
<dbReference type="InterPro" id="IPR003593">
    <property type="entry name" value="AAA+_ATPase"/>
</dbReference>
<feature type="domain" description="ABC transporter" evidence="8">
    <location>
        <begin position="11"/>
        <end position="259"/>
    </location>
</feature>
<dbReference type="CDD" id="cd03257">
    <property type="entry name" value="ABC_NikE_OppD_transporters"/>
    <property type="match status" value="1"/>
</dbReference>
<proteinExistence type="inferred from homology"/>
<reference evidence="10" key="1">
    <citation type="submission" date="2016-10" db="EMBL/GenBank/DDBJ databases">
        <authorList>
            <person name="Varghese N."/>
            <person name="Submissions S."/>
        </authorList>
    </citation>
    <scope>NUCLEOTIDE SEQUENCE [LARGE SCALE GENOMIC DNA]</scope>
    <source>
        <strain evidence="10">DSM 23676</strain>
    </source>
</reference>
<evidence type="ECO:0000256" key="4">
    <source>
        <dbReference type="ARBA" id="ARBA00022475"/>
    </source>
</evidence>
<dbReference type="EMBL" id="LT629766">
    <property type="protein sequence ID" value="SDT15987.1"/>
    <property type="molecule type" value="Genomic_DNA"/>
</dbReference>
<keyword evidence="5" id="KW-0547">Nucleotide-binding</keyword>
<dbReference type="NCBIfam" id="TIGR01727">
    <property type="entry name" value="oligo_HPY"/>
    <property type="match status" value="1"/>
</dbReference>
<dbReference type="InterPro" id="IPR003439">
    <property type="entry name" value="ABC_transporter-like_ATP-bd"/>
</dbReference>
<dbReference type="Gene3D" id="3.40.50.300">
    <property type="entry name" value="P-loop containing nucleotide triphosphate hydrolases"/>
    <property type="match status" value="1"/>
</dbReference>
<gene>
    <name evidence="9" type="ORF">SAMN04489752_3536</name>
</gene>
<dbReference type="Pfam" id="PF08352">
    <property type="entry name" value="oligo_HPY"/>
    <property type="match status" value="1"/>
</dbReference>
<dbReference type="Pfam" id="PF00005">
    <property type="entry name" value="ABC_tran"/>
    <property type="match status" value="1"/>
</dbReference>
<organism evidence="9 10">
    <name type="scientific">Brevibacterium siliguriense</name>
    <dbReference type="NCBI Taxonomy" id="1136497"/>
    <lineage>
        <taxon>Bacteria</taxon>
        <taxon>Bacillati</taxon>
        <taxon>Actinomycetota</taxon>
        <taxon>Actinomycetes</taxon>
        <taxon>Micrococcales</taxon>
        <taxon>Brevibacteriaceae</taxon>
        <taxon>Brevibacterium</taxon>
    </lineage>
</organism>
<dbReference type="PROSITE" id="PS50893">
    <property type="entry name" value="ABC_TRANSPORTER_2"/>
    <property type="match status" value="1"/>
</dbReference>
<evidence type="ECO:0000256" key="2">
    <source>
        <dbReference type="ARBA" id="ARBA00005417"/>
    </source>
</evidence>
<dbReference type="GO" id="GO:0005886">
    <property type="term" value="C:plasma membrane"/>
    <property type="evidence" value="ECO:0007669"/>
    <property type="project" value="UniProtKB-SubCell"/>
</dbReference>
<comment type="similarity">
    <text evidence="2">Belongs to the ABC transporter superfamily.</text>
</comment>
<dbReference type="PANTHER" id="PTHR43297">
    <property type="entry name" value="OLIGOPEPTIDE TRANSPORT ATP-BINDING PROTEIN APPD"/>
    <property type="match status" value="1"/>
</dbReference>
<evidence type="ECO:0000313" key="9">
    <source>
        <dbReference type="EMBL" id="SDT15987.1"/>
    </source>
</evidence>
<evidence type="ECO:0000313" key="10">
    <source>
        <dbReference type="Proteomes" id="UP000199597"/>
    </source>
</evidence>
<keyword evidence="7" id="KW-0472">Membrane</keyword>
<accession>A0A1H1Y3I2</accession>
<keyword evidence="6 9" id="KW-0067">ATP-binding</keyword>
<dbReference type="OrthoDB" id="8481147at2"/>
<dbReference type="RefSeq" id="WP_092016776.1">
    <property type="nucleotide sequence ID" value="NZ_LT629766.1"/>
</dbReference>
<dbReference type="FunFam" id="3.40.50.300:FF:000016">
    <property type="entry name" value="Oligopeptide ABC transporter ATP-binding component"/>
    <property type="match status" value="1"/>
</dbReference>
<evidence type="ECO:0000256" key="3">
    <source>
        <dbReference type="ARBA" id="ARBA00022448"/>
    </source>
</evidence>
<dbReference type="GO" id="GO:0016887">
    <property type="term" value="F:ATP hydrolysis activity"/>
    <property type="evidence" value="ECO:0007669"/>
    <property type="project" value="InterPro"/>
</dbReference>
<keyword evidence="4" id="KW-1003">Cell membrane</keyword>
<dbReference type="InterPro" id="IPR013563">
    <property type="entry name" value="Oligopep_ABC_C"/>
</dbReference>
<sequence length="344" mass="37527">MNDELQTMLEVRDLTVVFTTDGQEATSVSELNFTLSGGEILGIVGESGSGKSITSMAVMGLLPRAAQVSGSIRFRGEELLGRTEDELRALRGNRVAMIFQDALAALNPVHTVGEQLAEAVRVHAREASRAHLRERAIELLDTVGIPTPEQRVDQFPHEFSGGMRQRIMIAMSIANDPDLIIADEPTTALDVTVQAQIIDVLRRVQERTGCALVFITHDLGVVAGIADRVLVMYAGRKVEEATVDELFYTTAHPYTMGLLDSMPRLDQQRDSPLYSIPGTPPDPTAMPPGCRFAPRCEYAVAGLCDEREIPFIEVTDGHGAACVRIAEVRELRAAGCSTEENRSR</sequence>
<dbReference type="STRING" id="1136497.SAMN04489752_3536"/>
<dbReference type="PANTHER" id="PTHR43297:SF2">
    <property type="entry name" value="DIPEPTIDE TRANSPORT ATP-BINDING PROTEIN DPPD"/>
    <property type="match status" value="1"/>
</dbReference>
<dbReference type="Proteomes" id="UP000199597">
    <property type="component" value="Chromosome I"/>
</dbReference>
<dbReference type="InterPro" id="IPR027417">
    <property type="entry name" value="P-loop_NTPase"/>
</dbReference>
<dbReference type="PROSITE" id="PS00211">
    <property type="entry name" value="ABC_TRANSPORTER_1"/>
    <property type="match status" value="1"/>
</dbReference>
<dbReference type="InterPro" id="IPR017871">
    <property type="entry name" value="ABC_transporter-like_CS"/>
</dbReference>
<dbReference type="GO" id="GO:0015833">
    <property type="term" value="P:peptide transport"/>
    <property type="evidence" value="ECO:0007669"/>
    <property type="project" value="InterPro"/>
</dbReference>
<dbReference type="AlphaFoldDB" id="A0A1H1Y3I2"/>
<dbReference type="GO" id="GO:0005524">
    <property type="term" value="F:ATP binding"/>
    <property type="evidence" value="ECO:0007669"/>
    <property type="project" value="UniProtKB-KW"/>
</dbReference>
<keyword evidence="10" id="KW-1185">Reference proteome</keyword>
<protein>
    <submittedName>
        <fullName evidence="9">Peptide/nickel transport system ATP-binding protein</fullName>
    </submittedName>
</protein>
<evidence type="ECO:0000256" key="5">
    <source>
        <dbReference type="ARBA" id="ARBA00022741"/>
    </source>
</evidence>
<evidence type="ECO:0000256" key="1">
    <source>
        <dbReference type="ARBA" id="ARBA00004202"/>
    </source>
</evidence>
<name>A0A1H1Y3I2_9MICO</name>
<dbReference type="InterPro" id="IPR050388">
    <property type="entry name" value="ABC_Ni/Peptide_Import"/>
</dbReference>
<dbReference type="SMART" id="SM00382">
    <property type="entry name" value="AAA"/>
    <property type="match status" value="1"/>
</dbReference>
<evidence type="ECO:0000256" key="7">
    <source>
        <dbReference type="ARBA" id="ARBA00023136"/>
    </source>
</evidence>
<evidence type="ECO:0000256" key="6">
    <source>
        <dbReference type="ARBA" id="ARBA00022840"/>
    </source>
</evidence>
<comment type="subcellular location">
    <subcellularLocation>
        <location evidence="1">Cell membrane</location>
        <topology evidence="1">Peripheral membrane protein</topology>
    </subcellularLocation>
</comment>
<evidence type="ECO:0000259" key="8">
    <source>
        <dbReference type="PROSITE" id="PS50893"/>
    </source>
</evidence>